<accession>A0A4Y9M3T4</accession>
<name>A0A4Y9M3T4_9BRAD</name>
<dbReference type="EMBL" id="SPQT01000002">
    <property type="protein sequence ID" value="TFV49688.1"/>
    <property type="molecule type" value="Genomic_DNA"/>
</dbReference>
<sequence>MIVKKAAKKAVKRREWTKTDIKELKVHSKARTPVTKISKLTKRSIGALRQKALVLGIGLGHQR</sequence>
<proteinExistence type="predicted"/>
<reference evidence="1 2" key="1">
    <citation type="submission" date="2019-03" db="EMBL/GenBank/DDBJ databases">
        <title>Bradyrhizobium diversity isolated from nodules of Chamaecrista fasciculata.</title>
        <authorList>
            <person name="Klepa M.S."/>
            <person name="Urquiaga M.O."/>
            <person name="Hungria M."/>
            <person name="Delamuta J.R."/>
        </authorList>
    </citation>
    <scope>NUCLEOTIDE SEQUENCE [LARGE SCALE GENOMIC DNA]</scope>
    <source>
        <strain evidence="1 2">CNPSo 3448</strain>
    </source>
</reference>
<organism evidence="1 2">
    <name type="scientific">Bradyrhizobium niftali</name>
    <dbReference type="NCBI Taxonomy" id="2560055"/>
    <lineage>
        <taxon>Bacteria</taxon>
        <taxon>Pseudomonadati</taxon>
        <taxon>Pseudomonadota</taxon>
        <taxon>Alphaproteobacteria</taxon>
        <taxon>Hyphomicrobiales</taxon>
        <taxon>Nitrobacteraceae</taxon>
        <taxon>Bradyrhizobium</taxon>
    </lineage>
</organism>
<keyword evidence="2" id="KW-1185">Reference proteome</keyword>
<comment type="caution">
    <text evidence="1">The sequence shown here is derived from an EMBL/GenBank/DDBJ whole genome shotgun (WGS) entry which is preliminary data.</text>
</comment>
<evidence type="ECO:0000313" key="2">
    <source>
        <dbReference type="Proteomes" id="UP000297966"/>
    </source>
</evidence>
<protein>
    <submittedName>
        <fullName evidence="1">Uncharacterized protein</fullName>
    </submittedName>
</protein>
<evidence type="ECO:0000313" key="1">
    <source>
        <dbReference type="EMBL" id="TFV49688.1"/>
    </source>
</evidence>
<dbReference type="AlphaFoldDB" id="A0A4Y9M3T4"/>
<dbReference type="OrthoDB" id="8129784at2"/>
<dbReference type="Proteomes" id="UP000297966">
    <property type="component" value="Unassembled WGS sequence"/>
</dbReference>
<gene>
    <name evidence="1" type="ORF">E4K65_05745</name>
</gene>